<dbReference type="GO" id="GO:0008168">
    <property type="term" value="F:methyltransferase activity"/>
    <property type="evidence" value="ECO:0007669"/>
    <property type="project" value="UniProtKB-KW"/>
</dbReference>
<dbReference type="GO" id="GO:0032259">
    <property type="term" value="P:methylation"/>
    <property type="evidence" value="ECO:0007669"/>
    <property type="project" value="UniProtKB-KW"/>
</dbReference>
<accession>A0A6H2DRX7</accession>
<dbReference type="AlphaFoldDB" id="A0A6H2DRX7"/>
<gene>
    <name evidence="1" type="ORF">HF685_15630</name>
</gene>
<reference evidence="1 2" key="1">
    <citation type="submission" date="2020-04" db="EMBL/GenBank/DDBJ databases">
        <title>Genome sequence for Sphingorhabdus sp. strain M1.</title>
        <authorList>
            <person name="Park S.-J."/>
        </authorList>
    </citation>
    <scope>NUCLEOTIDE SEQUENCE [LARGE SCALE GENOMIC DNA]</scope>
    <source>
        <strain evidence="1 2">JK6</strain>
    </source>
</reference>
<protein>
    <submittedName>
        <fullName evidence="1">RNA methyltransferase</fullName>
    </submittedName>
</protein>
<evidence type="ECO:0000313" key="1">
    <source>
        <dbReference type="EMBL" id="QJB70511.1"/>
    </source>
</evidence>
<sequence length="62" mass="7082">MTKEGEREVQRKLRVLQHAEKIGHVARACRYFGIARLASKDWLPPALVVETLLEVQKLEKAA</sequence>
<organism evidence="1 2">
    <name type="scientific">Parasphingorhabdus halotolerans</name>
    <dbReference type="NCBI Taxonomy" id="2725558"/>
    <lineage>
        <taxon>Bacteria</taxon>
        <taxon>Pseudomonadati</taxon>
        <taxon>Pseudomonadota</taxon>
        <taxon>Alphaproteobacteria</taxon>
        <taxon>Sphingomonadales</taxon>
        <taxon>Sphingomonadaceae</taxon>
        <taxon>Parasphingorhabdus</taxon>
    </lineage>
</organism>
<proteinExistence type="predicted"/>
<dbReference type="KEGG" id="phao:HF685_15630"/>
<dbReference type="EMBL" id="CP051217">
    <property type="protein sequence ID" value="QJB70511.1"/>
    <property type="molecule type" value="Genomic_DNA"/>
</dbReference>
<name>A0A6H2DRX7_9SPHN</name>
<evidence type="ECO:0000313" key="2">
    <source>
        <dbReference type="Proteomes" id="UP000501600"/>
    </source>
</evidence>
<dbReference type="RefSeq" id="WP_168820905.1">
    <property type="nucleotide sequence ID" value="NZ_CP051217.1"/>
</dbReference>
<keyword evidence="1" id="KW-0489">Methyltransferase</keyword>
<dbReference type="Proteomes" id="UP000501600">
    <property type="component" value="Chromosome"/>
</dbReference>
<keyword evidence="2" id="KW-1185">Reference proteome</keyword>
<keyword evidence="1" id="KW-0808">Transferase</keyword>